<dbReference type="Proteomes" id="UP001217838">
    <property type="component" value="Unassembled WGS sequence"/>
</dbReference>
<proteinExistence type="predicted"/>
<keyword evidence="1" id="KW-0808">Transferase</keyword>
<feature type="domain" description="Protein kinase" evidence="7">
    <location>
        <begin position="34"/>
        <end position="308"/>
    </location>
</feature>
<dbReference type="SUPFAM" id="SSF48452">
    <property type="entry name" value="TPR-like"/>
    <property type="match status" value="3"/>
</dbReference>
<dbReference type="PANTHER" id="PTHR43289:SF6">
    <property type="entry name" value="SERINE_THREONINE-PROTEIN KINASE NEKL-3"/>
    <property type="match status" value="1"/>
</dbReference>
<comment type="caution">
    <text evidence="8">The sequence shown here is derived from an EMBL/GenBank/DDBJ whole genome shotgun (WGS) entry which is preliminary data.</text>
</comment>
<gene>
    <name evidence="8" type="ORF">POL58_30630</name>
</gene>
<dbReference type="Pfam" id="PF00069">
    <property type="entry name" value="Pkinase"/>
    <property type="match status" value="1"/>
</dbReference>
<feature type="region of interest" description="Disordered" evidence="6">
    <location>
        <begin position="191"/>
        <end position="223"/>
    </location>
</feature>
<sequence>MRSEQPNLFERIDQGRVKFELLGTPQSLARLDRFVVFARLGAGGMGIIYHAYDPRLDRGVAIKLLRPAVTAGGAHRRLLREARAMARLAHPHVVQVFEVGELEGHIYLVMEYVAGQTLRAWSAASPRSWLEAVAVFIQVADGLAATHAHGLVHCDFKPENVLIGDDGRARVGDFGLVQAEADAPAQAIAEPVRARERAPETTSTSTSLGGGTPRYMAPEQHERRAADARSDQYSFCAALLEALAPAQFESFVADAPLGARALRGEVPAIAAIAGAPAQLGRVVARGLEPDPERRWPSMAALRAELARLVEPPRSRASGWRWALAAGVVLGLLAGVGYGFAAAGAPGCDGGGDQIAAVWGPPQRQRVRAAIAATGLGFAAETGARIEAHLDAHVEAWHEAHRAACEAHRDGQMSAVLLDRTMQCLAADRAALAALVQRLAETDGDELERAMGATLALPELAGCRDAQVLLAQVAPPADAATTLAVHAELSRLAAARTEWLLGHVDVAVRHAAEALARAQAIGYAPLTAQALYHLGNYHYDSDARAATLTRAAWLAAEVGDDERLGLAAAALAYVAAASGDRWSEARTWVQLARAMTHRSAPHGQSHFIALFASGSVEARAGRPDLAGEWFARALAHAEQHLGPRHASTLQARGMVALTLGERGEYDAALAQFERLTEVLVEVFGPSHPDVATHHNNRAVILRGQSGTGRDDEILAEFSQALAIWRAAYGPDHPDVGLAHANIASTLLDRGRPGDLELAEPHLRRAIAIHERSSDSDDLNLTIELANLGYLHMLRLELEEAERQTARALAICERTVGGEHPRAVLPLTSLAEVAGLRGDVAAQRRYYRRALKIQESTPAAPPTYLATTLRGLAEVAIHDGELEDAERLLARAAAAAATAGEDEEGALASLALRGQLALRRGDVATACDLLGRSLRGREHRAFDSLAAGRSSELARALMAAGRTAEARPLAEQAAAFYRRGGPALAWRVDALEALADGRTGYTHKNVRAE</sequence>
<keyword evidence="2 5" id="KW-0547">Nucleotide-binding</keyword>
<keyword evidence="4 5" id="KW-0067">ATP-binding</keyword>
<dbReference type="InterPro" id="IPR008271">
    <property type="entry name" value="Ser/Thr_kinase_AS"/>
</dbReference>
<dbReference type="Gene3D" id="3.30.200.20">
    <property type="entry name" value="Phosphorylase Kinase, domain 1"/>
    <property type="match status" value="1"/>
</dbReference>
<dbReference type="Pfam" id="PF13374">
    <property type="entry name" value="TPR_10"/>
    <property type="match status" value="2"/>
</dbReference>
<evidence type="ECO:0000259" key="7">
    <source>
        <dbReference type="PROSITE" id="PS50011"/>
    </source>
</evidence>
<dbReference type="InterPro" id="IPR011990">
    <property type="entry name" value="TPR-like_helical_dom_sf"/>
</dbReference>
<evidence type="ECO:0000256" key="3">
    <source>
        <dbReference type="ARBA" id="ARBA00022777"/>
    </source>
</evidence>
<evidence type="ECO:0000256" key="5">
    <source>
        <dbReference type="PROSITE-ProRule" id="PRU10141"/>
    </source>
</evidence>
<evidence type="ECO:0000256" key="2">
    <source>
        <dbReference type="ARBA" id="ARBA00022741"/>
    </source>
</evidence>
<evidence type="ECO:0000313" key="9">
    <source>
        <dbReference type="Proteomes" id="UP001217838"/>
    </source>
</evidence>
<organism evidence="8 9">
    <name type="scientific">Nannocystis radixulma</name>
    <dbReference type="NCBI Taxonomy" id="2995305"/>
    <lineage>
        <taxon>Bacteria</taxon>
        <taxon>Pseudomonadati</taxon>
        <taxon>Myxococcota</taxon>
        <taxon>Polyangia</taxon>
        <taxon>Nannocystales</taxon>
        <taxon>Nannocystaceae</taxon>
        <taxon>Nannocystis</taxon>
    </lineage>
</organism>
<accession>A0ABT5BFD0</accession>
<dbReference type="InterPro" id="IPR011009">
    <property type="entry name" value="Kinase-like_dom_sf"/>
</dbReference>
<evidence type="ECO:0000256" key="1">
    <source>
        <dbReference type="ARBA" id="ARBA00022679"/>
    </source>
</evidence>
<reference evidence="8 9" key="1">
    <citation type="submission" date="2022-11" db="EMBL/GenBank/DDBJ databases">
        <title>Minimal conservation of predation-associated metabolite biosynthetic gene clusters underscores biosynthetic potential of Myxococcota including descriptions for ten novel species: Archangium lansinium sp. nov., Myxococcus landrumus sp. nov., Nannocystis bai.</title>
        <authorList>
            <person name="Ahearne A."/>
            <person name="Stevens C."/>
            <person name="Dowd S."/>
        </authorList>
    </citation>
    <scope>NUCLEOTIDE SEQUENCE [LARGE SCALE GENOMIC DNA]</scope>
    <source>
        <strain evidence="8 9">NCELM</strain>
    </source>
</reference>
<dbReference type="GO" id="GO:0016301">
    <property type="term" value="F:kinase activity"/>
    <property type="evidence" value="ECO:0007669"/>
    <property type="project" value="UniProtKB-KW"/>
</dbReference>
<evidence type="ECO:0000256" key="6">
    <source>
        <dbReference type="SAM" id="MobiDB-lite"/>
    </source>
</evidence>
<dbReference type="Gene3D" id="1.25.40.10">
    <property type="entry name" value="Tetratricopeptide repeat domain"/>
    <property type="match status" value="3"/>
</dbReference>
<protein>
    <submittedName>
        <fullName evidence="8">Serine/threonine-protein kinase</fullName>
    </submittedName>
</protein>
<dbReference type="RefSeq" id="WP_272003412.1">
    <property type="nucleotide sequence ID" value="NZ_JAQNDN010000019.1"/>
</dbReference>
<dbReference type="SUPFAM" id="SSF56112">
    <property type="entry name" value="Protein kinase-like (PK-like)"/>
    <property type="match status" value="1"/>
</dbReference>
<evidence type="ECO:0000313" key="8">
    <source>
        <dbReference type="EMBL" id="MDC0672143.1"/>
    </source>
</evidence>
<keyword evidence="9" id="KW-1185">Reference proteome</keyword>
<dbReference type="CDD" id="cd14014">
    <property type="entry name" value="STKc_PknB_like"/>
    <property type="match status" value="1"/>
</dbReference>
<keyword evidence="3 8" id="KW-0418">Kinase</keyword>
<dbReference type="EMBL" id="JAQNDN010000019">
    <property type="protein sequence ID" value="MDC0672143.1"/>
    <property type="molecule type" value="Genomic_DNA"/>
</dbReference>
<dbReference type="Pfam" id="PF13424">
    <property type="entry name" value="TPR_12"/>
    <property type="match status" value="2"/>
</dbReference>
<dbReference type="PROSITE" id="PS50011">
    <property type="entry name" value="PROTEIN_KINASE_DOM"/>
    <property type="match status" value="1"/>
</dbReference>
<dbReference type="PROSITE" id="PS00107">
    <property type="entry name" value="PROTEIN_KINASE_ATP"/>
    <property type="match status" value="1"/>
</dbReference>
<evidence type="ECO:0000256" key="4">
    <source>
        <dbReference type="ARBA" id="ARBA00022840"/>
    </source>
</evidence>
<dbReference type="Gene3D" id="1.10.510.10">
    <property type="entry name" value="Transferase(Phosphotransferase) domain 1"/>
    <property type="match status" value="1"/>
</dbReference>
<dbReference type="InterPro" id="IPR017441">
    <property type="entry name" value="Protein_kinase_ATP_BS"/>
</dbReference>
<name>A0ABT5BFD0_9BACT</name>
<dbReference type="PANTHER" id="PTHR43289">
    <property type="entry name" value="MITOGEN-ACTIVATED PROTEIN KINASE KINASE KINASE 20-RELATED"/>
    <property type="match status" value="1"/>
</dbReference>
<dbReference type="PROSITE" id="PS00108">
    <property type="entry name" value="PROTEIN_KINASE_ST"/>
    <property type="match status" value="1"/>
</dbReference>
<dbReference type="InterPro" id="IPR000719">
    <property type="entry name" value="Prot_kinase_dom"/>
</dbReference>
<feature type="binding site" evidence="5">
    <location>
        <position position="63"/>
    </location>
    <ligand>
        <name>ATP</name>
        <dbReference type="ChEBI" id="CHEBI:30616"/>
    </ligand>
</feature>